<dbReference type="AlphaFoldDB" id="J4H146"/>
<dbReference type="InParanoid" id="J4H146"/>
<evidence type="ECO:0000313" key="3">
    <source>
        <dbReference type="Proteomes" id="UP000006352"/>
    </source>
</evidence>
<feature type="region of interest" description="Disordered" evidence="1">
    <location>
        <begin position="317"/>
        <end position="418"/>
    </location>
</feature>
<dbReference type="OrthoDB" id="3269480at2759"/>
<dbReference type="RefSeq" id="XP_012178717.1">
    <property type="nucleotide sequence ID" value="XM_012323327.1"/>
</dbReference>
<name>J4H146_9APHY</name>
<gene>
    <name evidence="2" type="ORF">FIBRA_01452</name>
</gene>
<feature type="compositionally biased region" description="Low complexity" evidence="1">
    <location>
        <begin position="70"/>
        <end position="80"/>
    </location>
</feature>
<reference evidence="2 3" key="1">
    <citation type="journal article" date="2012" name="Appl. Environ. Microbiol.">
        <title>Short-read sequencing for genomic analysis of the brown rot fungus Fibroporia radiculosa.</title>
        <authorList>
            <person name="Tang J.D."/>
            <person name="Perkins A.D."/>
            <person name="Sonstegard T.S."/>
            <person name="Schroeder S.G."/>
            <person name="Burgess S.C."/>
            <person name="Diehl S.V."/>
        </authorList>
    </citation>
    <scope>NUCLEOTIDE SEQUENCE [LARGE SCALE GENOMIC DNA]</scope>
    <source>
        <strain evidence="2 3">TFFH 294</strain>
    </source>
</reference>
<dbReference type="GeneID" id="24094345"/>
<dbReference type="InterPro" id="IPR003903">
    <property type="entry name" value="UIM_dom"/>
</dbReference>
<protein>
    <submittedName>
        <fullName evidence="2">Uncharacterized protein</fullName>
    </submittedName>
</protein>
<proteinExistence type="predicted"/>
<dbReference type="EMBL" id="HE796932">
    <property type="protein sequence ID" value="CCL99434.1"/>
    <property type="molecule type" value="Genomic_DNA"/>
</dbReference>
<feature type="compositionally biased region" description="Pro residues" evidence="1">
    <location>
        <begin position="138"/>
        <end position="158"/>
    </location>
</feature>
<dbReference type="SMART" id="SM00726">
    <property type="entry name" value="UIM"/>
    <property type="match status" value="2"/>
</dbReference>
<organism evidence="2 3">
    <name type="scientific">Fibroporia radiculosa</name>
    <dbReference type="NCBI Taxonomy" id="599839"/>
    <lineage>
        <taxon>Eukaryota</taxon>
        <taxon>Fungi</taxon>
        <taxon>Dikarya</taxon>
        <taxon>Basidiomycota</taxon>
        <taxon>Agaricomycotina</taxon>
        <taxon>Agaricomycetes</taxon>
        <taxon>Polyporales</taxon>
        <taxon>Fibroporiaceae</taxon>
        <taxon>Fibroporia</taxon>
    </lineage>
</organism>
<evidence type="ECO:0000313" key="2">
    <source>
        <dbReference type="EMBL" id="CCL99434.1"/>
    </source>
</evidence>
<accession>J4H146</accession>
<keyword evidence="3" id="KW-1185">Reference proteome</keyword>
<dbReference type="HOGENOM" id="CLU_389369_0_0_1"/>
<sequence>MLPASHGGYIWADRPDLYSGLGVIRESSPPHTDHHGPETEMEDLPIPPFPEPAAPGLYHPRMAPTPPTPHAYFPPRSSTHSSRHHSSSVPALPSRAVAPGPAGVPPYIQSGPEDYFSQRLPFPEPIIGPKLRHAYSAPLPPPLPHKPSFRSPPVPSKPPNARQPSFVPPLPPYCARNGVNHLNASRRSPRPDLPPKPADEDEELRRALELSLQESKAQQLKARAEHEQLSRALQESLAIAGDEVRNPPVSDLRHRHSTLDLHNRHRSQVLDATPAARGHSAAKASPAVPPPVHPYIASAKVPDLPFASKISPADSEVVFPHRGNHSSQRSATVSAPPTTSAPTSNANASQSAPDATLRAPTSFERSISAGPAFPSQDNGSTHAHRSPRCPPEELEDQRQHPQRHIETPSGPAADGDQPIALPAEASEAGSPRIPEELLQGVAMGFGAAPISASREPMKGTVPNLISLPYKKHKPFYIRGLNWRTLLKLMARMSAARVEPSIEAIAKVKSEMRLRVVVSFVKVHSKSPDWNTILYMTIDRPVPVTQAAWKYRSGDANTLPWSYTLSSPLPMLRDGADTPLSRYYTIPNTPGNLYPILPIGFPDLAAYLATALDVSRNGAYDTAFYPGLRRLGKIVDSLYPEDSSGMNDEDKPGMRQKMKNLVGLGKSSRDRNAETYDLVTPFVPDDYGR</sequence>
<feature type="region of interest" description="Disordered" evidence="1">
    <location>
        <begin position="23"/>
        <end position="121"/>
    </location>
</feature>
<dbReference type="Proteomes" id="UP000006352">
    <property type="component" value="Unassembled WGS sequence"/>
</dbReference>
<feature type="region of interest" description="Disordered" evidence="1">
    <location>
        <begin position="137"/>
        <end position="203"/>
    </location>
</feature>
<dbReference type="STRING" id="599839.J4H146"/>
<feature type="compositionally biased region" description="Low complexity" evidence="1">
    <location>
        <begin position="330"/>
        <end position="353"/>
    </location>
</feature>
<feature type="compositionally biased region" description="Basic and acidic residues" evidence="1">
    <location>
        <begin position="396"/>
        <end position="406"/>
    </location>
</feature>
<dbReference type="PROSITE" id="PS50330">
    <property type="entry name" value="UIM"/>
    <property type="match status" value="1"/>
</dbReference>
<evidence type="ECO:0000256" key="1">
    <source>
        <dbReference type="SAM" id="MobiDB-lite"/>
    </source>
</evidence>